<dbReference type="EMBL" id="QGNW01001454">
    <property type="protein sequence ID" value="RVW40733.1"/>
    <property type="molecule type" value="Genomic_DNA"/>
</dbReference>
<dbReference type="PANTHER" id="PTHR36617:SF16">
    <property type="entry name" value="OS04G0516500 PROTEIN"/>
    <property type="match status" value="1"/>
</dbReference>
<dbReference type="Proteomes" id="UP000288805">
    <property type="component" value="Unassembled WGS sequence"/>
</dbReference>
<sequence length="277" mass="33369">MSLFVIPRKVRLRLEKIQKEFLWGDMEERRKIHLVRWEVICKDKRHGGLGLRYLKDFNHALLEKWLWRFPIERENFFRRVIVGKFGEVQGGWTIREVRESYGTGLWKDIRKGWEEFFLRTRIHIGNGRRTRFWWDMWVGDSKLKDLFPLLFRIAANSSAIVADLWGRQEGGGGGWEVHFRRPFQDWELEEVNRFLGYISAVRVQEGEDFLVWKIERKGTFKVNSYYRSLKEDNSPLFPEKEVWDSYAPLRTRFFCLGSNLGENFHYRYADEEGLVYG</sequence>
<dbReference type="AlphaFoldDB" id="A0A438DZ18"/>
<accession>A0A438DZ18</accession>
<protein>
    <submittedName>
        <fullName evidence="1">Putative ribonuclease H protein</fullName>
    </submittedName>
</protein>
<gene>
    <name evidence="1" type="primary">VvCHDh000004_645</name>
    <name evidence="1" type="ORF">CK203_099845</name>
</gene>
<evidence type="ECO:0000313" key="2">
    <source>
        <dbReference type="Proteomes" id="UP000288805"/>
    </source>
</evidence>
<name>A0A438DZ18_VITVI</name>
<reference evidence="1 2" key="1">
    <citation type="journal article" date="2018" name="PLoS Genet.">
        <title>Population sequencing reveals clonal diversity and ancestral inbreeding in the grapevine cultivar Chardonnay.</title>
        <authorList>
            <person name="Roach M.J."/>
            <person name="Johnson D.L."/>
            <person name="Bohlmann J."/>
            <person name="van Vuuren H.J."/>
            <person name="Jones S.J."/>
            <person name="Pretorius I.S."/>
            <person name="Schmidt S.A."/>
            <person name="Borneman A.R."/>
        </authorList>
    </citation>
    <scope>NUCLEOTIDE SEQUENCE [LARGE SCALE GENOMIC DNA]</scope>
    <source>
        <strain evidence="2">cv. Chardonnay</strain>
        <tissue evidence="1">Leaf</tissue>
    </source>
</reference>
<proteinExistence type="predicted"/>
<evidence type="ECO:0000313" key="1">
    <source>
        <dbReference type="EMBL" id="RVW40733.1"/>
    </source>
</evidence>
<organism evidence="1 2">
    <name type="scientific">Vitis vinifera</name>
    <name type="common">Grape</name>
    <dbReference type="NCBI Taxonomy" id="29760"/>
    <lineage>
        <taxon>Eukaryota</taxon>
        <taxon>Viridiplantae</taxon>
        <taxon>Streptophyta</taxon>
        <taxon>Embryophyta</taxon>
        <taxon>Tracheophyta</taxon>
        <taxon>Spermatophyta</taxon>
        <taxon>Magnoliopsida</taxon>
        <taxon>eudicotyledons</taxon>
        <taxon>Gunneridae</taxon>
        <taxon>Pentapetalae</taxon>
        <taxon>rosids</taxon>
        <taxon>Vitales</taxon>
        <taxon>Vitaceae</taxon>
        <taxon>Viteae</taxon>
        <taxon>Vitis</taxon>
    </lineage>
</organism>
<comment type="caution">
    <text evidence="1">The sequence shown here is derived from an EMBL/GenBank/DDBJ whole genome shotgun (WGS) entry which is preliminary data.</text>
</comment>
<dbReference type="PANTHER" id="PTHR36617">
    <property type="entry name" value="PROTEIN, PUTATIVE-RELATED"/>
    <property type="match status" value="1"/>
</dbReference>